<evidence type="ECO:0000313" key="1">
    <source>
        <dbReference type="EMBL" id="EGY77611.1"/>
    </source>
</evidence>
<gene>
    <name evidence="1" type="ORF">HMPREF9153_1154</name>
</gene>
<dbReference type="Proteomes" id="UP000005332">
    <property type="component" value="Unassembled WGS sequence"/>
</dbReference>
<organism evidence="1 2">
    <name type="scientific">Cutibacterium avidum ATCC 25577</name>
    <dbReference type="NCBI Taxonomy" id="997355"/>
    <lineage>
        <taxon>Bacteria</taxon>
        <taxon>Bacillati</taxon>
        <taxon>Actinomycetota</taxon>
        <taxon>Actinomycetes</taxon>
        <taxon>Propionibacteriales</taxon>
        <taxon>Propionibacteriaceae</taxon>
        <taxon>Cutibacterium</taxon>
    </lineage>
</organism>
<dbReference type="HOGENOM" id="CLU_1642238_0_0_11"/>
<reference evidence="1 2" key="1">
    <citation type="submission" date="2011-06" db="EMBL/GenBank/DDBJ databases">
        <authorList>
            <person name="Muzny D."/>
            <person name="Qin X."/>
            <person name="Deng J."/>
            <person name="Jiang H."/>
            <person name="Liu Y."/>
            <person name="Qu J."/>
            <person name="Song X.-Z."/>
            <person name="Zhang L."/>
            <person name="Thornton R."/>
            <person name="Coyle M."/>
            <person name="Francisco L."/>
            <person name="Jackson L."/>
            <person name="Javaid M."/>
            <person name="Korchina V."/>
            <person name="Kovar C."/>
            <person name="Mata R."/>
            <person name="Mathew T."/>
            <person name="Ngo R."/>
            <person name="Nguyen L."/>
            <person name="Nguyen N."/>
            <person name="Okwuonu G."/>
            <person name="Ongeri F."/>
            <person name="Pham C."/>
            <person name="Simmons D."/>
            <person name="Wilczek-Boney K."/>
            <person name="Hale W."/>
            <person name="Jakkamsetti A."/>
            <person name="Pham P."/>
            <person name="Ruth R."/>
            <person name="San Lucas F."/>
            <person name="Warren J."/>
            <person name="Zhang J."/>
            <person name="Zhao Z."/>
            <person name="Zhou C."/>
            <person name="Zhu D."/>
            <person name="Lee S."/>
            <person name="Bess C."/>
            <person name="Blankenburg K."/>
            <person name="Forbes L."/>
            <person name="Fu Q."/>
            <person name="Gubbala S."/>
            <person name="Hirani K."/>
            <person name="Jayaseelan J.C."/>
            <person name="Lara F."/>
            <person name="Munidasa M."/>
            <person name="Palculict T."/>
            <person name="Patil S."/>
            <person name="Pu L.-L."/>
            <person name="Saada N."/>
            <person name="Tang L."/>
            <person name="Weissenberger G."/>
            <person name="Zhu Y."/>
            <person name="Hemphill L."/>
            <person name="Shang Y."/>
            <person name="Youmans B."/>
            <person name="Ayvaz T."/>
            <person name="Ross M."/>
            <person name="Santibanez J."/>
            <person name="Aqrawi P."/>
            <person name="Gross S."/>
            <person name="Joshi V."/>
            <person name="Fowler G."/>
            <person name="Nazareth L."/>
            <person name="Reid J."/>
            <person name="Worley K."/>
            <person name="Petrosino J."/>
            <person name="Highlander S."/>
            <person name="Gibbs R."/>
        </authorList>
    </citation>
    <scope>NUCLEOTIDE SEQUENCE [LARGE SCALE GENOMIC DNA]</scope>
    <source>
        <strain evidence="1 2">ATCC 25577</strain>
    </source>
</reference>
<protein>
    <submittedName>
        <fullName evidence="1">Uncharacterized protein</fullName>
    </submittedName>
</protein>
<sequence>MLTSIWCQHPTCFTPPALTRDLCARATTIVVGDISSNVTKANHSTDGYRDQYWDAVGFSQTPSGIVSTQHGSTTTEQTGAGTLASPLQRSGANHPSADGPWVDTFTFGSVSSSGLTMEYTNRFLKEVSLGGGTYVGKPGEPLFGWQAINIQSISFTSNCA</sequence>
<keyword evidence="2" id="KW-1185">Reference proteome</keyword>
<comment type="caution">
    <text evidence="1">The sequence shown here is derived from an EMBL/GenBank/DDBJ whole genome shotgun (WGS) entry which is preliminary data.</text>
</comment>
<accession>G4CX97</accession>
<dbReference type="PATRIC" id="fig|997355.3.peg.1135"/>
<evidence type="ECO:0000313" key="2">
    <source>
        <dbReference type="Proteomes" id="UP000005332"/>
    </source>
</evidence>
<proteinExistence type="predicted"/>
<name>G4CX97_9ACTN</name>
<dbReference type="EMBL" id="AGBA01000013">
    <property type="protein sequence ID" value="EGY77611.1"/>
    <property type="molecule type" value="Genomic_DNA"/>
</dbReference>
<dbReference type="AlphaFoldDB" id="G4CX97"/>